<dbReference type="InterPro" id="IPR001509">
    <property type="entry name" value="Epimerase_deHydtase"/>
</dbReference>
<dbReference type="CDD" id="cd05271">
    <property type="entry name" value="NDUFA9_like_SDR_a"/>
    <property type="match status" value="1"/>
</dbReference>
<dbReference type="EMBL" id="BJMH01000040">
    <property type="protein sequence ID" value="GEB35408.1"/>
    <property type="molecule type" value="Genomic_DNA"/>
</dbReference>
<dbReference type="STRING" id="54914.AV540_13845"/>
<dbReference type="PANTHER" id="PTHR12126">
    <property type="entry name" value="NADH-UBIQUINONE OXIDOREDUCTASE 39 KDA SUBUNIT-RELATED"/>
    <property type="match status" value="1"/>
</dbReference>
<accession>A0A4Y3PVA6</accession>
<dbReference type="SUPFAM" id="SSF51735">
    <property type="entry name" value="NAD(P)-binding Rossmann-fold domains"/>
    <property type="match status" value="1"/>
</dbReference>
<comment type="caution">
    <text evidence="2">The sequence shown here is derived from an EMBL/GenBank/DDBJ whole genome shotgun (WGS) entry which is preliminary data.</text>
</comment>
<dbReference type="InterPro" id="IPR036291">
    <property type="entry name" value="NAD(P)-bd_dom_sf"/>
</dbReference>
<sequence length="304" mass="32971">MKVFLTGATGFVGKGVLDRLIAEGYDTVCLSRPGRADSKGKLLPEVTGPGSVTEVAGDILDAESLKTAMAGCDAVIHLVGIIREQPGKGITFSRIHVDGTRNVLEAAKLHGVKRFVHMSALGSRENATSQYHLTKYKAEQLVKASGIPYVIFQPSVIFGPGDEFVNMLADLVRMPVTPVLGNGSYLLQPVARKTVADVFVQALNHREATNQTYETGGPAPVSYEQILDTIGEVLGKQKVRKIHIPLAFMKPVINAMEGFSFFPITNTQLTMLLEGNACRDAERLYDTFSTEKIAFRPGISTYLS</sequence>
<dbReference type="GO" id="GO:0044877">
    <property type="term" value="F:protein-containing complex binding"/>
    <property type="evidence" value="ECO:0007669"/>
    <property type="project" value="TreeGrafter"/>
</dbReference>
<feature type="domain" description="NAD-dependent epimerase/dehydratase" evidence="1">
    <location>
        <begin position="3"/>
        <end position="213"/>
    </location>
</feature>
<organism evidence="2 3">
    <name type="scientific">Brevibacillus parabrevis</name>
    <dbReference type="NCBI Taxonomy" id="54914"/>
    <lineage>
        <taxon>Bacteria</taxon>
        <taxon>Bacillati</taxon>
        <taxon>Bacillota</taxon>
        <taxon>Bacilli</taxon>
        <taxon>Bacillales</taxon>
        <taxon>Paenibacillaceae</taxon>
        <taxon>Brevibacillus</taxon>
    </lineage>
</organism>
<evidence type="ECO:0000259" key="1">
    <source>
        <dbReference type="Pfam" id="PF01370"/>
    </source>
</evidence>
<dbReference type="InterPro" id="IPR051207">
    <property type="entry name" value="ComplexI_NDUFA9_subunit"/>
</dbReference>
<dbReference type="RefSeq" id="WP_122966123.1">
    <property type="nucleotide sequence ID" value="NZ_BJMH01000040.1"/>
</dbReference>
<protein>
    <submittedName>
        <fullName evidence="2">NAD-dependent nucleoside diphosphate-sugar epimerase/dehydratase</fullName>
    </submittedName>
</protein>
<dbReference type="Pfam" id="PF01370">
    <property type="entry name" value="Epimerase"/>
    <property type="match status" value="1"/>
</dbReference>
<dbReference type="AlphaFoldDB" id="A0A4Y3PVA6"/>
<dbReference type="Proteomes" id="UP000316882">
    <property type="component" value="Unassembled WGS sequence"/>
</dbReference>
<evidence type="ECO:0000313" key="3">
    <source>
        <dbReference type="Proteomes" id="UP000316882"/>
    </source>
</evidence>
<dbReference type="PANTHER" id="PTHR12126:SF11">
    <property type="entry name" value="NADH DEHYDROGENASE [UBIQUINONE] 1 ALPHA SUBCOMPLEX SUBUNIT 9, MITOCHONDRIAL"/>
    <property type="match status" value="1"/>
</dbReference>
<reference evidence="2 3" key="1">
    <citation type="submission" date="2019-06" db="EMBL/GenBank/DDBJ databases">
        <title>Whole genome shotgun sequence of Brevibacillus parabrevis NBRC 12334.</title>
        <authorList>
            <person name="Hosoyama A."/>
            <person name="Uohara A."/>
            <person name="Ohji S."/>
            <person name="Ichikawa N."/>
        </authorList>
    </citation>
    <scope>NUCLEOTIDE SEQUENCE [LARGE SCALE GENOMIC DNA]</scope>
    <source>
        <strain evidence="2 3">NBRC 12334</strain>
    </source>
</reference>
<gene>
    <name evidence="2" type="ORF">BPA01_49880</name>
</gene>
<keyword evidence="3" id="KW-1185">Reference proteome</keyword>
<dbReference type="Gene3D" id="3.40.50.720">
    <property type="entry name" value="NAD(P)-binding Rossmann-like Domain"/>
    <property type="match status" value="1"/>
</dbReference>
<proteinExistence type="predicted"/>
<name>A0A4Y3PVA6_BREPA</name>
<evidence type="ECO:0000313" key="2">
    <source>
        <dbReference type="EMBL" id="GEB35408.1"/>
    </source>
</evidence>